<evidence type="ECO:0000256" key="4">
    <source>
        <dbReference type="ARBA" id="ARBA00023128"/>
    </source>
</evidence>
<proteinExistence type="inferred from homology"/>
<comment type="similarity">
    <text evidence="2">Belongs to the mitochondrion-specific ribosomal protein mL49 family.</text>
</comment>
<keyword evidence="9" id="KW-1185">Reference proteome</keyword>
<evidence type="ECO:0000313" key="8">
    <source>
        <dbReference type="EMBL" id="MBN3319677.1"/>
    </source>
</evidence>
<sequence length="177" mass="19769">MSAARINMSSGVCLGLRVAYRCFNSARSRSGVGVQTRAFCSSAREQFSPAVESIEEYKYVERLIPPTRVPPPPKHTGPTPSGWVPPSAVPPALPYMVRRSRMHNVPVYTDITHGNRKTTVLRKIEGDIWALEKDVKAYLAYLTGQSPPTQVNEVTRSIRVKGHFDVELKSWLVEKGF</sequence>
<evidence type="ECO:0000256" key="1">
    <source>
        <dbReference type="ARBA" id="ARBA00004173"/>
    </source>
</evidence>
<dbReference type="GO" id="GO:0003735">
    <property type="term" value="F:structural constituent of ribosome"/>
    <property type="evidence" value="ECO:0007669"/>
    <property type="project" value="InterPro"/>
</dbReference>
<dbReference type="FunFam" id="3.30.780.10:FF:000009">
    <property type="entry name" value="39S ribosomal protein L49, mitochondrial"/>
    <property type="match status" value="1"/>
</dbReference>
<dbReference type="AlphaFoldDB" id="A0A8J7NU59"/>
<evidence type="ECO:0000256" key="6">
    <source>
        <dbReference type="ARBA" id="ARBA00035191"/>
    </source>
</evidence>
<evidence type="ECO:0000256" key="5">
    <source>
        <dbReference type="ARBA" id="ARBA00023274"/>
    </source>
</evidence>
<keyword evidence="5" id="KW-0687">Ribonucleoprotein</keyword>
<dbReference type="Proteomes" id="UP000736164">
    <property type="component" value="Unassembled WGS sequence"/>
</dbReference>
<gene>
    <name evidence="8" type="primary">Mrpl49</name>
    <name evidence="8" type="ORF">GTO95_0011067</name>
</gene>
<dbReference type="GO" id="GO:0006412">
    <property type="term" value="P:translation"/>
    <property type="evidence" value="ECO:0007669"/>
    <property type="project" value="InterPro"/>
</dbReference>
<feature type="non-terminal residue" evidence="8">
    <location>
        <position position="177"/>
    </location>
</feature>
<organism evidence="8 9">
    <name type="scientific">Atractosteus spatula</name>
    <name type="common">Alligator gar</name>
    <name type="synonym">Lepisosteus spatula</name>
    <dbReference type="NCBI Taxonomy" id="7917"/>
    <lineage>
        <taxon>Eukaryota</taxon>
        <taxon>Metazoa</taxon>
        <taxon>Chordata</taxon>
        <taxon>Craniata</taxon>
        <taxon>Vertebrata</taxon>
        <taxon>Euteleostomi</taxon>
        <taxon>Actinopterygii</taxon>
        <taxon>Neopterygii</taxon>
        <taxon>Holostei</taxon>
        <taxon>Semionotiformes</taxon>
        <taxon>Lepisosteidae</taxon>
        <taxon>Atractosteus</taxon>
    </lineage>
</organism>
<dbReference type="PANTHER" id="PTHR13477">
    <property type="entry name" value="MITOCHONDRIAL 39S RIBOSOMAL PROTEIN L49"/>
    <property type="match status" value="1"/>
</dbReference>
<feature type="non-terminal residue" evidence="8">
    <location>
        <position position="1"/>
    </location>
</feature>
<accession>A0A8J7NU59</accession>
<evidence type="ECO:0000256" key="7">
    <source>
        <dbReference type="ARBA" id="ARBA00035545"/>
    </source>
</evidence>
<comment type="subcellular location">
    <subcellularLocation>
        <location evidence="1">Mitochondrion</location>
    </subcellularLocation>
</comment>
<dbReference type="Gene3D" id="3.30.780.10">
    <property type="entry name" value="SUI1-like domain"/>
    <property type="match status" value="1"/>
</dbReference>
<dbReference type="Pfam" id="PF05046">
    <property type="entry name" value="Img2"/>
    <property type="match status" value="1"/>
</dbReference>
<name>A0A8J7NU59_ATRSP</name>
<comment type="caution">
    <text evidence="8">The sequence shown here is derived from an EMBL/GenBank/DDBJ whole genome shotgun (WGS) entry which is preliminary data.</text>
</comment>
<evidence type="ECO:0000256" key="2">
    <source>
        <dbReference type="ARBA" id="ARBA00005677"/>
    </source>
</evidence>
<keyword evidence="3" id="KW-0689">Ribosomal protein</keyword>
<dbReference type="PANTHER" id="PTHR13477:SF0">
    <property type="entry name" value="LARGE RIBOSOMAL SUBUNIT PROTEIN ML49"/>
    <property type="match status" value="1"/>
</dbReference>
<evidence type="ECO:0000256" key="3">
    <source>
        <dbReference type="ARBA" id="ARBA00022980"/>
    </source>
</evidence>
<evidence type="ECO:0000313" key="9">
    <source>
        <dbReference type="Proteomes" id="UP000736164"/>
    </source>
</evidence>
<protein>
    <recommendedName>
        <fullName evidence="6">Large ribosomal subunit protein mL49</fullName>
    </recommendedName>
    <alternativeName>
        <fullName evidence="7">39S ribosomal protein L49, mitochondrial</fullName>
    </alternativeName>
</protein>
<keyword evidence="4" id="KW-0496">Mitochondrion</keyword>
<dbReference type="EMBL" id="JAAWVO010046613">
    <property type="protein sequence ID" value="MBN3319677.1"/>
    <property type="molecule type" value="Genomic_DNA"/>
</dbReference>
<reference evidence="8" key="1">
    <citation type="journal article" date="2021" name="Cell">
        <title>Tracing the genetic footprints of vertebrate landing in non-teleost ray-finned fishes.</title>
        <authorList>
            <person name="Bi X."/>
            <person name="Wang K."/>
            <person name="Yang L."/>
            <person name="Pan H."/>
            <person name="Jiang H."/>
            <person name="Wei Q."/>
            <person name="Fang M."/>
            <person name="Yu H."/>
            <person name="Zhu C."/>
            <person name="Cai Y."/>
            <person name="He Y."/>
            <person name="Gan X."/>
            <person name="Zeng H."/>
            <person name="Yu D."/>
            <person name="Zhu Y."/>
            <person name="Jiang H."/>
            <person name="Qiu Q."/>
            <person name="Yang H."/>
            <person name="Zhang Y.E."/>
            <person name="Wang W."/>
            <person name="Zhu M."/>
            <person name="He S."/>
            <person name="Zhang G."/>
        </authorList>
    </citation>
    <scope>NUCLEOTIDE SEQUENCE</scope>
    <source>
        <strain evidence="8">Allg_001</strain>
    </source>
</reference>
<dbReference type="InterPro" id="IPR007740">
    <property type="entry name" value="Ribosomal_mL49"/>
</dbReference>
<dbReference type="GO" id="GO:0005762">
    <property type="term" value="C:mitochondrial large ribosomal subunit"/>
    <property type="evidence" value="ECO:0007669"/>
    <property type="project" value="TreeGrafter"/>
</dbReference>